<sequence>MPRATSRKKQKMRSNYLRICTSTERLTPQRLRIKGILTSTLATSVLGFATATLFYTPSVTRSSRMRSNYLRICTSTEQFTPQRLYSQRHPHEHFGNRRPQFRHHHPLLHPDHDTLFTLEAPQPFVQIQHTASLSAGAELHDRPCRPRPDAHVSPLHRLRLLTRPRRARASPMVTASRLVFAVAGDGVLPLSSWICTVTADSQRRTAVTVIFAAVLLCTVLLSQGFPVHGSPEPGDVHQPCQPTRRRSYHARGVNISLLPIQRLIERPLLGSK</sequence>
<protein>
    <submittedName>
        <fullName evidence="2">Amino acid transporter</fullName>
    </submittedName>
</protein>
<evidence type="ECO:0000313" key="3">
    <source>
        <dbReference type="Proteomes" id="UP000623467"/>
    </source>
</evidence>
<keyword evidence="3" id="KW-1185">Reference proteome</keyword>
<keyword evidence="1" id="KW-1133">Transmembrane helix</keyword>
<dbReference type="AlphaFoldDB" id="A0A8H7CUS1"/>
<accession>A0A8H7CUS1</accession>
<dbReference type="EMBL" id="JACAZH010000017">
    <property type="protein sequence ID" value="KAF7348148.1"/>
    <property type="molecule type" value="Genomic_DNA"/>
</dbReference>
<keyword evidence="1" id="KW-0472">Membrane</keyword>
<organism evidence="2 3">
    <name type="scientific">Mycena sanguinolenta</name>
    <dbReference type="NCBI Taxonomy" id="230812"/>
    <lineage>
        <taxon>Eukaryota</taxon>
        <taxon>Fungi</taxon>
        <taxon>Dikarya</taxon>
        <taxon>Basidiomycota</taxon>
        <taxon>Agaricomycotina</taxon>
        <taxon>Agaricomycetes</taxon>
        <taxon>Agaricomycetidae</taxon>
        <taxon>Agaricales</taxon>
        <taxon>Marasmiineae</taxon>
        <taxon>Mycenaceae</taxon>
        <taxon>Mycena</taxon>
    </lineage>
</organism>
<gene>
    <name evidence="2" type="ORF">MSAN_01767700</name>
</gene>
<reference evidence="2" key="1">
    <citation type="submission" date="2020-05" db="EMBL/GenBank/DDBJ databases">
        <title>Mycena genomes resolve the evolution of fungal bioluminescence.</title>
        <authorList>
            <person name="Tsai I.J."/>
        </authorList>
    </citation>
    <scope>NUCLEOTIDE SEQUENCE</scope>
    <source>
        <strain evidence="2">160909Yilan</strain>
    </source>
</reference>
<comment type="caution">
    <text evidence="2">The sequence shown here is derived from an EMBL/GenBank/DDBJ whole genome shotgun (WGS) entry which is preliminary data.</text>
</comment>
<feature type="transmembrane region" description="Helical" evidence="1">
    <location>
        <begin position="35"/>
        <end position="55"/>
    </location>
</feature>
<evidence type="ECO:0000313" key="2">
    <source>
        <dbReference type="EMBL" id="KAF7348148.1"/>
    </source>
</evidence>
<name>A0A8H7CUS1_9AGAR</name>
<dbReference type="Proteomes" id="UP000623467">
    <property type="component" value="Unassembled WGS sequence"/>
</dbReference>
<proteinExistence type="predicted"/>
<evidence type="ECO:0000256" key="1">
    <source>
        <dbReference type="SAM" id="Phobius"/>
    </source>
</evidence>
<keyword evidence="1" id="KW-0812">Transmembrane</keyword>